<gene>
    <name evidence="2" type="ORF">PENPOL_c002G10620</name>
</gene>
<dbReference type="AlphaFoldDB" id="A0A1V6NWU4"/>
<evidence type="ECO:0000313" key="2">
    <source>
        <dbReference type="EMBL" id="OQD69100.1"/>
    </source>
</evidence>
<organism evidence="2 3">
    <name type="scientific">Penicillium polonicum</name>
    <dbReference type="NCBI Taxonomy" id="60169"/>
    <lineage>
        <taxon>Eukaryota</taxon>
        <taxon>Fungi</taxon>
        <taxon>Dikarya</taxon>
        <taxon>Ascomycota</taxon>
        <taxon>Pezizomycotina</taxon>
        <taxon>Eurotiomycetes</taxon>
        <taxon>Eurotiomycetidae</taxon>
        <taxon>Eurotiales</taxon>
        <taxon>Aspergillaceae</taxon>
        <taxon>Penicillium</taxon>
    </lineage>
</organism>
<dbReference type="OrthoDB" id="3799035at2759"/>
<dbReference type="EMBL" id="MDYM01000002">
    <property type="protein sequence ID" value="OQD69100.1"/>
    <property type="molecule type" value="Genomic_DNA"/>
</dbReference>
<dbReference type="InterPro" id="IPR013103">
    <property type="entry name" value="RVT_2"/>
</dbReference>
<evidence type="ECO:0000313" key="3">
    <source>
        <dbReference type="Proteomes" id="UP000191408"/>
    </source>
</evidence>
<evidence type="ECO:0000259" key="1">
    <source>
        <dbReference type="Pfam" id="PF07727"/>
    </source>
</evidence>
<protein>
    <recommendedName>
        <fullName evidence="1">Reverse transcriptase Ty1/copia-type domain-containing protein</fullName>
    </recommendedName>
</protein>
<accession>A0A1V6NWU4</accession>
<keyword evidence="3" id="KW-1185">Reference proteome</keyword>
<dbReference type="Pfam" id="PF07727">
    <property type="entry name" value="RVT_2"/>
    <property type="match status" value="1"/>
</dbReference>
<name>A0A1V6NWU4_PENPO</name>
<dbReference type="Proteomes" id="UP000191408">
    <property type="component" value="Unassembled WGS sequence"/>
</dbReference>
<dbReference type="STRING" id="60169.A0A1V6NWU4"/>
<proteinExistence type="predicted"/>
<feature type="domain" description="Reverse transcriptase Ty1/copia-type" evidence="1">
    <location>
        <begin position="75"/>
        <end position="242"/>
    </location>
</feature>
<sequence length="242" mass="27301">MPRPLKSWNVKIPRAYAEAMASHHNREWLAAMEVHIDKLIAAKAFETVPQPLSGSTILLGKWGFDLKIDKGGETMPLFLSIVVIKNMLLQQVDYTAAYLNAIIDGRTVFMRQPTGFEKIGPNGERLVCLVLQAMYGLRQAGHLWYATIAKALKKMEFEPLVDEPCIMVHHAKGIWILLCVDDTLIAASDDSGVNWFRETVRFKYRDLGKPNRFLGSILSRGLRGIFLNQKVYAEEVIMKAGL</sequence>
<comment type="caution">
    <text evidence="2">The sequence shown here is derived from an EMBL/GenBank/DDBJ whole genome shotgun (WGS) entry which is preliminary data.</text>
</comment>
<reference evidence="3" key="1">
    <citation type="journal article" date="2017" name="Nat. Microbiol.">
        <title>Global analysis of biosynthetic gene clusters reveals vast potential of secondary metabolite production in Penicillium species.</title>
        <authorList>
            <person name="Nielsen J.C."/>
            <person name="Grijseels S."/>
            <person name="Prigent S."/>
            <person name="Ji B."/>
            <person name="Dainat J."/>
            <person name="Nielsen K.F."/>
            <person name="Frisvad J.C."/>
            <person name="Workman M."/>
            <person name="Nielsen J."/>
        </authorList>
    </citation>
    <scope>NUCLEOTIDE SEQUENCE [LARGE SCALE GENOMIC DNA]</scope>
    <source>
        <strain evidence="3">IBT 4502</strain>
    </source>
</reference>